<dbReference type="GeneTree" id="ENSGT01050000245058"/>
<dbReference type="Ensembl" id="ENSSHBT00005012314.1">
    <property type="protein sequence ID" value="ENSSHBP00005010242.1"/>
    <property type="gene ID" value="ENSSHBG00005008888.1"/>
</dbReference>
<dbReference type="AlphaFoldDB" id="A0A672U604"/>
<name>A0A672U604_STRHB</name>
<reference evidence="2" key="3">
    <citation type="submission" date="2025-09" db="UniProtKB">
        <authorList>
            <consortium name="Ensembl"/>
        </authorList>
    </citation>
    <scope>IDENTIFICATION</scope>
</reference>
<reference evidence="2" key="2">
    <citation type="submission" date="2025-08" db="UniProtKB">
        <authorList>
            <consortium name="Ensembl"/>
        </authorList>
    </citation>
    <scope>IDENTIFICATION</scope>
</reference>
<dbReference type="InParanoid" id="A0A672U604"/>
<keyword evidence="3" id="KW-1185">Reference proteome</keyword>
<dbReference type="Proteomes" id="UP000472266">
    <property type="component" value="Chromosome 20"/>
</dbReference>
<organism evidence="2 3">
    <name type="scientific">Strigops habroptila</name>
    <name type="common">Kakapo</name>
    <dbReference type="NCBI Taxonomy" id="2489341"/>
    <lineage>
        <taxon>Eukaryota</taxon>
        <taxon>Metazoa</taxon>
        <taxon>Chordata</taxon>
        <taxon>Craniata</taxon>
        <taxon>Vertebrata</taxon>
        <taxon>Euteleostomi</taxon>
        <taxon>Archelosauria</taxon>
        <taxon>Archosauria</taxon>
        <taxon>Dinosauria</taxon>
        <taxon>Saurischia</taxon>
        <taxon>Theropoda</taxon>
        <taxon>Coelurosauria</taxon>
        <taxon>Aves</taxon>
        <taxon>Neognathae</taxon>
        <taxon>Neoaves</taxon>
        <taxon>Telluraves</taxon>
        <taxon>Australaves</taxon>
        <taxon>Psittaciformes</taxon>
        <taxon>Psittacidae</taxon>
        <taxon>Strigops</taxon>
    </lineage>
</organism>
<evidence type="ECO:0000313" key="3">
    <source>
        <dbReference type="Proteomes" id="UP000472266"/>
    </source>
</evidence>
<feature type="region of interest" description="Disordered" evidence="1">
    <location>
        <begin position="86"/>
        <end position="115"/>
    </location>
</feature>
<protein>
    <submittedName>
        <fullName evidence="2">Uncharacterized protein</fullName>
    </submittedName>
</protein>
<evidence type="ECO:0000256" key="1">
    <source>
        <dbReference type="SAM" id="MobiDB-lite"/>
    </source>
</evidence>
<evidence type="ECO:0000313" key="2">
    <source>
        <dbReference type="Ensembl" id="ENSSHBP00005010242.1"/>
    </source>
</evidence>
<reference evidence="2 3" key="1">
    <citation type="submission" date="2019-11" db="EMBL/GenBank/DDBJ databases">
        <title>Strigops habroptila (kakapo) genome, bStrHab1, primary haplotype, v2.</title>
        <authorList>
            <person name="Jarvis E.D."/>
            <person name="Howard J."/>
            <person name="Rhie A."/>
            <person name="Phillippy A."/>
            <person name="Korlach J."/>
            <person name="Digby A."/>
            <person name="Iorns D."/>
            <person name="Eason D."/>
            <person name="Robertson B."/>
            <person name="Raemaekers T."/>
            <person name="Howe K."/>
            <person name="Lewin H."/>
            <person name="Damas J."/>
            <person name="Hastie A."/>
            <person name="Tracey A."/>
            <person name="Chow W."/>
            <person name="Fedrigo O."/>
        </authorList>
    </citation>
    <scope>NUCLEOTIDE SEQUENCE [LARGE SCALE GENOMIC DNA]</scope>
</reference>
<proteinExistence type="predicted"/>
<sequence length="202" mass="21297">MGQPQLLWAPCASPAPFQLHSLPWNHHLRQELLASFIRLELVDVLHEDPLVLEHVALHLQVQARLLHGAGSGSHVPVDLLGLPVSAEEAPQDPHPPHPRHLLGHASVGSSGDGLTDAHVPALPPGQGVLPAPGARVDGDGLADDEPILDELPDLLPCGKKPPSSTVLQEGSAGTNPAFPKPPPCCWSCFSPSCFSITGKTLF</sequence>
<accession>A0A672U604</accession>